<proteinExistence type="predicted"/>
<dbReference type="AlphaFoldDB" id="A0A9D1GZK9"/>
<dbReference type="InterPro" id="IPR016181">
    <property type="entry name" value="Acyl_CoA_acyltransferase"/>
</dbReference>
<sequence length="99" mass="10642">MNMLDALLLPLHNNRVRLRAMRPEDAAAYATGTTDTLVRSYAHLPEPEYTEASVTGLIEGEIHDGLERGDLAVLTIADPATDAFVGSMVLFGATEASIE</sequence>
<feature type="non-terminal residue" evidence="1">
    <location>
        <position position="99"/>
    </location>
</feature>
<comment type="caution">
    <text evidence="1">The sequence shown here is derived from an EMBL/GenBank/DDBJ whole genome shotgun (WGS) entry which is preliminary data.</text>
</comment>
<evidence type="ECO:0000313" key="1">
    <source>
        <dbReference type="EMBL" id="HIT76718.1"/>
    </source>
</evidence>
<name>A0A9D1GZK9_9ACTN</name>
<dbReference type="EMBL" id="DVLP01000413">
    <property type="protein sequence ID" value="HIT76718.1"/>
    <property type="molecule type" value="Genomic_DNA"/>
</dbReference>
<reference evidence="1" key="1">
    <citation type="submission" date="2020-10" db="EMBL/GenBank/DDBJ databases">
        <authorList>
            <person name="Gilroy R."/>
        </authorList>
    </citation>
    <scope>NUCLEOTIDE SEQUENCE</scope>
    <source>
        <strain evidence="1">ChiGjej1B1-24693</strain>
    </source>
</reference>
<protein>
    <submittedName>
        <fullName evidence="1">GNAT family N-acetyltransferase</fullName>
    </submittedName>
</protein>
<gene>
    <name evidence="1" type="ORF">IAA98_14140</name>
</gene>
<evidence type="ECO:0000313" key="2">
    <source>
        <dbReference type="Proteomes" id="UP000886842"/>
    </source>
</evidence>
<accession>A0A9D1GZK9</accession>
<dbReference type="Gene3D" id="3.40.630.30">
    <property type="match status" value="1"/>
</dbReference>
<dbReference type="Proteomes" id="UP000886842">
    <property type="component" value="Unassembled WGS sequence"/>
</dbReference>
<dbReference type="SUPFAM" id="SSF55729">
    <property type="entry name" value="Acyl-CoA N-acyltransferases (Nat)"/>
    <property type="match status" value="1"/>
</dbReference>
<organism evidence="1 2">
    <name type="scientific">Candidatus Avipropionibacterium avicola</name>
    <dbReference type="NCBI Taxonomy" id="2840701"/>
    <lineage>
        <taxon>Bacteria</taxon>
        <taxon>Bacillati</taxon>
        <taxon>Actinomycetota</taxon>
        <taxon>Actinomycetes</taxon>
        <taxon>Propionibacteriales</taxon>
        <taxon>Propionibacteriaceae</taxon>
        <taxon>Propionibacteriaceae incertae sedis</taxon>
        <taxon>Candidatus Avipropionibacterium</taxon>
    </lineage>
</organism>
<reference evidence="1" key="2">
    <citation type="journal article" date="2021" name="PeerJ">
        <title>Extensive microbial diversity within the chicken gut microbiome revealed by metagenomics and culture.</title>
        <authorList>
            <person name="Gilroy R."/>
            <person name="Ravi A."/>
            <person name="Getino M."/>
            <person name="Pursley I."/>
            <person name="Horton D.L."/>
            <person name="Alikhan N.F."/>
            <person name="Baker D."/>
            <person name="Gharbi K."/>
            <person name="Hall N."/>
            <person name="Watson M."/>
            <person name="Adriaenssens E.M."/>
            <person name="Foster-Nyarko E."/>
            <person name="Jarju S."/>
            <person name="Secka A."/>
            <person name="Antonio M."/>
            <person name="Oren A."/>
            <person name="Chaudhuri R.R."/>
            <person name="La Ragione R."/>
            <person name="Hildebrand F."/>
            <person name="Pallen M.J."/>
        </authorList>
    </citation>
    <scope>NUCLEOTIDE SEQUENCE</scope>
    <source>
        <strain evidence="1">ChiGjej1B1-24693</strain>
    </source>
</reference>